<dbReference type="GO" id="GO:0006351">
    <property type="term" value="P:DNA-templated transcription"/>
    <property type="evidence" value="ECO:0007669"/>
    <property type="project" value="TreeGrafter"/>
</dbReference>
<dbReference type="InterPro" id="IPR036388">
    <property type="entry name" value="WH-like_DNA-bd_sf"/>
</dbReference>
<dbReference type="Pfam" id="PF00126">
    <property type="entry name" value="HTH_1"/>
    <property type="match status" value="1"/>
</dbReference>
<feature type="region of interest" description="Disordered" evidence="5">
    <location>
        <begin position="1"/>
        <end position="24"/>
    </location>
</feature>
<keyword evidence="2" id="KW-0805">Transcription regulation</keyword>
<gene>
    <name evidence="7" type="primary">dmlR_20</name>
    <name evidence="7" type="ORF">LMG26788_04002</name>
</gene>
<evidence type="ECO:0000256" key="4">
    <source>
        <dbReference type="ARBA" id="ARBA00023163"/>
    </source>
</evidence>
<evidence type="ECO:0000313" key="8">
    <source>
        <dbReference type="Proteomes" id="UP000494203"/>
    </source>
</evidence>
<evidence type="ECO:0000259" key="6">
    <source>
        <dbReference type="PROSITE" id="PS50931"/>
    </source>
</evidence>
<dbReference type="GO" id="GO:0043565">
    <property type="term" value="F:sequence-specific DNA binding"/>
    <property type="evidence" value="ECO:0007669"/>
    <property type="project" value="TreeGrafter"/>
</dbReference>
<feature type="compositionally biased region" description="Polar residues" evidence="5">
    <location>
        <begin position="12"/>
        <end position="24"/>
    </location>
</feature>
<keyword evidence="4" id="KW-0804">Transcription</keyword>
<dbReference type="InterPro" id="IPR058163">
    <property type="entry name" value="LysR-type_TF_proteobact-type"/>
</dbReference>
<dbReference type="AlphaFoldDB" id="A0A6S7E466"/>
<keyword evidence="8" id="KW-1185">Reference proteome</keyword>
<evidence type="ECO:0000256" key="2">
    <source>
        <dbReference type="ARBA" id="ARBA00023015"/>
    </source>
</evidence>
<protein>
    <submittedName>
        <fullName evidence="7">HTH-type transcriptional regulator DmlR</fullName>
    </submittedName>
</protein>
<comment type="similarity">
    <text evidence="1">Belongs to the LysR transcriptional regulatory family.</text>
</comment>
<evidence type="ECO:0000256" key="5">
    <source>
        <dbReference type="SAM" id="MobiDB-lite"/>
    </source>
</evidence>
<dbReference type="Gene3D" id="1.10.10.10">
    <property type="entry name" value="Winged helix-like DNA-binding domain superfamily/Winged helix DNA-binding domain"/>
    <property type="match status" value="1"/>
</dbReference>
<name>A0A6S7E466_9BURK</name>
<dbReference type="InterPro" id="IPR005119">
    <property type="entry name" value="LysR_subst-bd"/>
</dbReference>
<dbReference type="GO" id="GO:0003700">
    <property type="term" value="F:DNA-binding transcription factor activity"/>
    <property type="evidence" value="ECO:0007669"/>
    <property type="project" value="InterPro"/>
</dbReference>
<dbReference type="Pfam" id="PF03466">
    <property type="entry name" value="LysR_substrate"/>
    <property type="match status" value="1"/>
</dbReference>
<organism evidence="7 8">
    <name type="scientific">Achromobacter pulmonis</name>
    <dbReference type="NCBI Taxonomy" id="1389932"/>
    <lineage>
        <taxon>Bacteria</taxon>
        <taxon>Pseudomonadati</taxon>
        <taxon>Pseudomonadota</taxon>
        <taxon>Betaproteobacteria</taxon>
        <taxon>Burkholderiales</taxon>
        <taxon>Alcaligenaceae</taxon>
        <taxon>Achromobacter</taxon>
    </lineage>
</organism>
<dbReference type="Gene3D" id="3.40.190.290">
    <property type="match status" value="1"/>
</dbReference>
<evidence type="ECO:0000256" key="3">
    <source>
        <dbReference type="ARBA" id="ARBA00023125"/>
    </source>
</evidence>
<dbReference type="PANTHER" id="PTHR30537">
    <property type="entry name" value="HTH-TYPE TRANSCRIPTIONAL REGULATOR"/>
    <property type="match status" value="1"/>
</dbReference>
<dbReference type="FunFam" id="1.10.10.10:FF:000001">
    <property type="entry name" value="LysR family transcriptional regulator"/>
    <property type="match status" value="1"/>
</dbReference>
<proteinExistence type="inferred from homology"/>
<keyword evidence="3" id="KW-0238">DNA-binding</keyword>
<sequence>MGSAFDTVEGNFRNNCPASQDNSTRGPMHSYIHHLDDLLLFTEVVEKGGFSAAARVLNLQRSKLSRRVAELEARLGLRLLQRNTRRVSLTPMGEQIYVHALAMAREARSAFDLAATMGDTPSGLLRMTAPSALAVTLLGELVARFCLQHPGVRVLLDTRDQIIDLVGEGYDLAFRAQGASLTDSRLVARELAPVPQILVAAPALARPAPRRPRDLNALPLLAHATHDSPQSWHFTGPAGNAESVEYRPRCLSSNLAVLREMARAGLGVALLPHYLCAGTLAKGDLVQLLPAWQATPARIYAVIPARRGAPLALRRFLDFAAAELPALLA</sequence>
<accession>A0A6S7E466</accession>
<reference evidence="7 8" key="1">
    <citation type="submission" date="2020-04" db="EMBL/GenBank/DDBJ databases">
        <authorList>
            <person name="De Canck E."/>
        </authorList>
    </citation>
    <scope>NUCLEOTIDE SEQUENCE [LARGE SCALE GENOMIC DNA]</scope>
    <source>
        <strain evidence="7 8">LMG 26788</strain>
    </source>
</reference>
<dbReference type="InterPro" id="IPR036390">
    <property type="entry name" value="WH_DNA-bd_sf"/>
</dbReference>
<dbReference type="InterPro" id="IPR000847">
    <property type="entry name" value="LysR_HTH_N"/>
</dbReference>
<dbReference type="PANTHER" id="PTHR30537:SF31">
    <property type="entry name" value="TRANSCRIPTIONAL REGULATOR, LYSR FAMILY"/>
    <property type="match status" value="1"/>
</dbReference>
<dbReference type="PROSITE" id="PS50931">
    <property type="entry name" value="HTH_LYSR"/>
    <property type="match status" value="1"/>
</dbReference>
<evidence type="ECO:0000256" key="1">
    <source>
        <dbReference type="ARBA" id="ARBA00009437"/>
    </source>
</evidence>
<feature type="domain" description="HTH lysR-type" evidence="6">
    <location>
        <begin position="35"/>
        <end position="90"/>
    </location>
</feature>
<dbReference type="EMBL" id="CADIKZ010000011">
    <property type="protein sequence ID" value="CAB3895554.1"/>
    <property type="molecule type" value="Genomic_DNA"/>
</dbReference>
<dbReference type="Proteomes" id="UP000494203">
    <property type="component" value="Unassembled WGS sequence"/>
</dbReference>
<dbReference type="SUPFAM" id="SSF46785">
    <property type="entry name" value="Winged helix' DNA-binding domain"/>
    <property type="match status" value="1"/>
</dbReference>
<evidence type="ECO:0000313" key="7">
    <source>
        <dbReference type="EMBL" id="CAB3895554.1"/>
    </source>
</evidence>
<dbReference type="SUPFAM" id="SSF53850">
    <property type="entry name" value="Periplasmic binding protein-like II"/>
    <property type="match status" value="1"/>
</dbReference>